<keyword evidence="5" id="KW-1185">Reference proteome</keyword>
<organism evidence="4 5">
    <name type="scientific">Rhipicephalus microplus</name>
    <name type="common">Cattle tick</name>
    <name type="synonym">Boophilus microplus</name>
    <dbReference type="NCBI Taxonomy" id="6941"/>
    <lineage>
        <taxon>Eukaryota</taxon>
        <taxon>Metazoa</taxon>
        <taxon>Ecdysozoa</taxon>
        <taxon>Arthropoda</taxon>
        <taxon>Chelicerata</taxon>
        <taxon>Arachnida</taxon>
        <taxon>Acari</taxon>
        <taxon>Parasitiformes</taxon>
        <taxon>Ixodida</taxon>
        <taxon>Ixodoidea</taxon>
        <taxon>Ixodidae</taxon>
        <taxon>Rhipicephalinae</taxon>
        <taxon>Rhipicephalus</taxon>
        <taxon>Boophilus</taxon>
    </lineage>
</organism>
<evidence type="ECO:0000256" key="2">
    <source>
        <dbReference type="SAM" id="Phobius"/>
    </source>
</evidence>
<dbReference type="GO" id="GO:0015616">
    <property type="term" value="F:DNA translocase activity"/>
    <property type="evidence" value="ECO:0007669"/>
    <property type="project" value="TreeGrafter"/>
</dbReference>
<keyword evidence="2" id="KW-1133">Transmembrane helix</keyword>
<feature type="transmembrane region" description="Helical" evidence="2">
    <location>
        <begin position="188"/>
        <end position="209"/>
    </location>
</feature>
<dbReference type="Proteomes" id="UP000821866">
    <property type="component" value="Chromosome 4"/>
</dbReference>
<accession>A0A9J6DZK3</accession>
<proteinExistence type="predicted"/>
<protein>
    <recommendedName>
        <fullName evidence="3">SNF2 N-terminal domain-containing protein</fullName>
    </recommendedName>
</protein>
<evidence type="ECO:0000313" key="4">
    <source>
        <dbReference type="EMBL" id="KAH8027461.1"/>
    </source>
</evidence>
<dbReference type="InterPro" id="IPR038718">
    <property type="entry name" value="SNF2-like_sf"/>
</dbReference>
<dbReference type="InterPro" id="IPR000330">
    <property type="entry name" value="SNF2_N"/>
</dbReference>
<dbReference type="Gene3D" id="3.40.50.10810">
    <property type="entry name" value="Tandem AAA-ATPase domain"/>
    <property type="match status" value="1"/>
</dbReference>
<feature type="region of interest" description="Disordered" evidence="1">
    <location>
        <begin position="218"/>
        <end position="246"/>
    </location>
</feature>
<dbReference type="Pfam" id="PF00176">
    <property type="entry name" value="SNF2-rel_dom"/>
    <property type="match status" value="1"/>
</dbReference>
<dbReference type="VEuPathDB" id="VectorBase:LOC119187880"/>
<reference evidence="4" key="2">
    <citation type="submission" date="2021-09" db="EMBL/GenBank/DDBJ databases">
        <authorList>
            <person name="Jia N."/>
            <person name="Wang J."/>
            <person name="Shi W."/>
            <person name="Du L."/>
            <person name="Sun Y."/>
            <person name="Zhan W."/>
            <person name="Jiang J."/>
            <person name="Wang Q."/>
            <person name="Zhang B."/>
            <person name="Ji P."/>
            <person name="Sakyi L.B."/>
            <person name="Cui X."/>
            <person name="Yuan T."/>
            <person name="Jiang B."/>
            <person name="Yang W."/>
            <person name="Lam T.T.-Y."/>
            <person name="Chang Q."/>
            <person name="Ding S."/>
            <person name="Wang X."/>
            <person name="Zhu J."/>
            <person name="Ruan X."/>
            <person name="Zhao L."/>
            <person name="Wei J."/>
            <person name="Que T."/>
            <person name="Du C."/>
            <person name="Cheng J."/>
            <person name="Dai P."/>
            <person name="Han X."/>
            <person name="Huang E."/>
            <person name="Gao Y."/>
            <person name="Liu J."/>
            <person name="Shao H."/>
            <person name="Ye R."/>
            <person name="Li L."/>
            <person name="Wei W."/>
            <person name="Wang X."/>
            <person name="Wang C."/>
            <person name="Huo Q."/>
            <person name="Li W."/>
            <person name="Guo W."/>
            <person name="Chen H."/>
            <person name="Chen S."/>
            <person name="Zhou L."/>
            <person name="Zhou L."/>
            <person name="Ni X."/>
            <person name="Tian J."/>
            <person name="Zhou Y."/>
            <person name="Sheng Y."/>
            <person name="Liu T."/>
            <person name="Pan Y."/>
            <person name="Xia L."/>
            <person name="Li J."/>
            <person name="Zhao F."/>
            <person name="Cao W."/>
        </authorList>
    </citation>
    <scope>NUCLEOTIDE SEQUENCE</scope>
    <source>
        <strain evidence="4">Rmic-2018</strain>
        <tissue evidence="4">Larvae</tissue>
    </source>
</reference>
<evidence type="ECO:0000259" key="3">
    <source>
        <dbReference type="Pfam" id="PF00176"/>
    </source>
</evidence>
<dbReference type="PANTHER" id="PTHR45629:SF7">
    <property type="entry name" value="DNA EXCISION REPAIR PROTEIN ERCC-6-RELATED"/>
    <property type="match status" value="1"/>
</dbReference>
<dbReference type="GO" id="GO:0005524">
    <property type="term" value="F:ATP binding"/>
    <property type="evidence" value="ECO:0007669"/>
    <property type="project" value="InterPro"/>
</dbReference>
<dbReference type="SUPFAM" id="SSF52540">
    <property type="entry name" value="P-loop containing nucleoside triphosphate hydrolases"/>
    <property type="match status" value="1"/>
</dbReference>
<name>A0A9J6DZK3_RHIMP</name>
<dbReference type="AlphaFoldDB" id="A0A9J6DZK3"/>
<feature type="compositionally biased region" description="Low complexity" evidence="1">
    <location>
        <begin position="236"/>
        <end position="246"/>
    </location>
</feature>
<evidence type="ECO:0000313" key="5">
    <source>
        <dbReference type="Proteomes" id="UP000821866"/>
    </source>
</evidence>
<keyword evidence="2" id="KW-0812">Transmembrane</keyword>
<dbReference type="PANTHER" id="PTHR45629">
    <property type="entry name" value="SNF2/RAD54 FAMILY MEMBER"/>
    <property type="match status" value="1"/>
</dbReference>
<evidence type="ECO:0000256" key="1">
    <source>
        <dbReference type="SAM" id="MobiDB-lite"/>
    </source>
</evidence>
<sequence>MASAGETDGDDKSSQFKFHKSEGKKLLKQGNVQGALQAFERAAEHQADDRLQAKIEKMREFLKSEQAQEASDSDMVEIGNGFYLCQAIERRLYTYQRTGLLWMWDLYLKKRGGVLGDDMGLGKTIQVIAFLSGMFDSEMIKSVLIIMPVSLIANMGESSMYEASSAVSSTESSYGTNAPAEEESRSKLPLIILVALLLLLLLGVVFFMMSKESSSDATEATAKSDDDGHYHGGGCTVKTPSTPAATTKKANEEKILVVFVSRSVEVHLRRLLLLLTATVVARGIARAWHIRHAHALKFLSA</sequence>
<feature type="domain" description="SNF2 N-terminal" evidence="3">
    <location>
        <begin position="95"/>
        <end position="154"/>
    </location>
</feature>
<gene>
    <name evidence="4" type="ORF">HPB51_005838</name>
</gene>
<dbReference type="InterPro" id="IPR050496">
    <property type="entry name" value="SNF2_RAD54_helicase_repair"/>
</dbReference>
<reference evidence="4" key="1">
    <citation type="journal article" date="2020" name="Cell">
        <title>Large-Scale Comparative Analyses of Tick Genomes Elucidate Their Genetic Diversity and Vector Capacities.</title>
        <authorList>
            <consortium name="Tick Genome and Microbiome Consortium (TIGMIC)"/>
            <person name="Jia N."/>
            <person name="Wang J."/>
            <person name="Shi W."/>
            <person name="Du L."/>
            <person name="Sun Y."/>
            <person name="Zhan W."/>
            <person name="Jiang J.F."/>
            <person name="Wang Q."/>
            <person name="Zhang B."/>
            <person name="Ji P."/>
            <person name="Bell-Sakyi L."/>
            <person name="Cui X.M."/>
            <person name="Yuan T.T."/>
            <person name="Jiang B.G."/>
            <person name="Yang W.F."/>
            <person name="Lam T.T."/>
            <person name="Chang Q.C."/>
            <person name="Ding S.J."/>
            <person name="Wang X.J."/>
            <person name="Zhu J.G."/>
            <person name="Ruan X.D."/>
            <person name="Zhao L."/>
            <person name="Wei J.T."/>
            <person name="Ye R.Z."/>
            <person name="Que T.C."/>
            <person name="Du C.H."/>
            <person name="Zhou Y.H."/>
            <person name="Cheng J.X."/>
            <person name="Dai P.F."/>
            <person name="Guo W.B."/>
            <person name="Han X.H."/>
            <person name="Huang E.J."/>
            <person name="Li L.F."/>
            <person name="Wei W."/>
            <person name="Gao Y.C."/>
            <person name="Liu J.Z."/>
            <person name="Shao H.Z."/>
            <person name="Wang X."/>
            <person name="Wang C.C."/>
            <person name="Yang T.C."/>
            <person name="Huo Q.B."/>
            <person name="Li W."/>
            <person name="Chen H.Y."/>
            <person name="Chen S.E."/>
            <person name="Zhou L.G."/>
            <person name="Ni X.B."/>
            <person name="Tian J.H."/>
            <person name="Sheng Y."/>
            <person name="Liu T."/>
            <person name="Pan Y.S."/>
            <person name="Xia L.Y."/>
            <person name="Li J."/>
            <person name="Zhao F."/>
            <person name="Cao W.C."/>
        </authorList>
    </citation>
    <scope>NUCLEOTIDE SEQUENCE</scope>
    <source>
        <strain evidence="4">Rmic-2018</strain>
    </source>
</reference>
<dbReference type="EMBL" id="JABSTU010000006">
    <property type="protein sequence ID" value="KAH8027461.1"/>
    <property type="molecule type" value="Genomic_DNA"/>
</dbReference>
<keyword evidence="2" id="KW-0472">Membrane</keyword>
<comment type="caution">
    <text evidence="4">The sequence shown here is derived from an EMBL/GenBank/DDBJ whole genome shotgun (WGS) entry which is preliminary data.</text>
</comment>
<dbReference type="InterPro" id="IPR027417">
    <property type="entry name" value="P-loop_NTPase"/>
</dbReference>